<comment type="catalytic activity">
    <reaction evidence="12">
        <text>a hydroperoxide + [thioredoxin]-dithiol = an alcohol + [thioredoxin]-disulfide + H2O</text>
        <dbReference type="Rhea" id="RHEA:62620"/>
        <dbReference type="Rhea" id="RHEA-COMP:10698"/>
        <dbReference type="Rhea" id="RHEA-COMP:10700"/>
        <dbReference type="ChEBI" id="CHEBI:15377"/>
        <dbReference type="ChEBI" id="CHEBI:29950"/>
        <dbReference type="ChEBI" id="CHEBI:30879"/>
        <dbReference type="ChEBI" id="CHEBI:35924"/>
        <dbReference type="ChEBI" id="CHEBI:50058"/>
        <dbReference type="EC" id="1.11.1.24"/>
    </reaction>
</comment>
<dbReference type="InterPro" id="IPR024706">
    <property type="entry name" value="Peroxiredoxin_AhpC-typ"/>
</dbReference>
<evidence type="ECO:0000313" key="16">
    <source>
        <dbReference type="EMBL" id="NIJ10937.1"/>
    </source>
</evidence>
<gene>
    <name evidence="16" type="ORF">FHU38_001281</name>
</gene>
<dbReference type="InterPro" id="IPR013766">
    <property type="entry name" value="Thioredoxin_domain"/>
</dbReference>
<dbReference type="EMBL" id="JAAOYM010000001">
    <property type="protein sequence ID" value="NIJ10937.1"/>
    <property type="molecule type" value="Genomic_DNA"/>
</dbReference>
<keyword evidence="8" id="KW-0676">Redox-active center</keyword>
<evidence type="ECO:0000256" key="4">
    <source>
        <dbReference type="ARBA" id="ARBA00022559"/>
    </source>
</evidence>
<feature type="domain" description="Thioredoxin" evidence="15">
    <location>
        <begin position="7"/>
        <end position="159"/>
    </location>
</feature>
<keyword evidence="7" id="KW-1015">Disulfide bond</keyword>
<evidence type="ECO:0000256" key="14">
    <source>
        <dbReference type="SAM" id="MobiDB-lite"/>
    </source>
</evidence>
<name>A0A7X5UMV3_9PSEU</name>
<dbReference type="SUPFAM" id="SSF52833">
    <property type="entry name" value="Thioredoxin-like"/>
    <property type="match status" value="1"/>
</dbReference>
<evidence type="ECO:0000256" key="8">
    <source>
        <dbReference type="ARBA" id="ARBA00023284"/>
    </source>
</evidence>
<dbReference type="NCBIfam" id="NF006960">
    <property type="entry name" value="PRK09437.1"/>
    <property type="match status" value="1"/>
</dbReference>
<dbReference type="Proteomes" id="UP000545493">
    <property type="component" value="Unassembled WGS sequence"/>
</dbReference>
<dbReference type="PROSITE" id="PS51352">
    <property type="entry name" value="THIOREDOXIN_2"/>
    <property type="match status" value="1"/>
</dbReference>
<feature type="region of interest" description="Disordered" evidence="14">
    <location>
        <begin position="1"/>
        <end position="21"/>
    </location>
</feature>
<dbReference type="Gene3D" id="3.40.30.10">
    <property type="entry name" value="Glutaredoxin"/>
    <property type="match status" value="1"/>
</dbReference>
<evidence type="ECO:0000256" key="6">
    <source>
        <dbReference type="ARBA" id="ARBA00023002"/>
    </source>
</evidence>
<organism evidence="16 17">
    <name type="scientific">Saccharomonospora amisosensis</name>
    <dbReference type="NCBI Taxonomy" id="1128677"/>
    <lineage>
        <taxon>Bacteria</taxon>
        <taxon>Bacillati</taxon>
        <taxon>Actinomycetota</taxon>
        <taxon>Actinomycetes</taxon>
        <taxon>Pseudonocardiales</taxon>
        <taxon>Pseudonocardiaceae</taxon>
        <taxon>Saccharomonospora</taxon>
    </lineage>
</organism>
<keyword evidence="6 16" id="KW-0560">Oxidoreductase</keyword>
<dbReference type="GO" id="GO:0034599">
    <property type="term" value="P:cellular response to oxidative stress"/>
    <property type="evidence" value="ECO:0007669"/>
    <property type="project" value="TreeGrafter"/>
</dbReference>
<evidence type="ECO:0000256" key="10">
    <source>
        <dbReference type="ARBA" id="ARBA00038489"/>
    </source>
</evidence>
<protein>
    <recommendedName>
        <fullName evidence="3">thioredoxin-dependent peroxiredoxin</fullName>
        <ecNumber evidence="3">1.11.1.24</ecNumber>
    </recommendedName>
    <alternativeName>
        <fullName evidence="11">Bacterioferritin comigratory protein</fullName>
    </alternativeName>
    <alternativeName>
        <fullName evidence="9">Thioredoxin peroxidase</fullName>
    </alternativeName>
</protein>
<dbReference type="Pfam" id="PF00578">
    <property type="entry name" value="AhpC-TSA"/>
    <property type="match status" value="1"/>
</dbReference>
<sequence length="159" mass="17439">MTEQKRLSPGDQAPEFTLPDSKGDNVSLSDFRGRWVVVYFYPAAGTPGCTKQACDFRDNLALLDEAGYQVLGISPDKQAKLAKFEADQGLTFPLLSDPDKTVLTEWGAFGEKKNYGRVVQGVIRSTFVVDPEGRIAKALYNVRATGHVAKLLKDLRLSG</sequence>
<dbReference type="InterPro" id="IPR050924">
    <property type="entry name" value="Peroxiredoxin_BCP/PrxQ"/>
</dbReference>
<dbReference type="InterPro" id="IPR000866">
    <property type="entry name" value="AhpC/TSA"/>
</dbReference>
<comment type="similarity">
    <text evidence="10">Belongs to the peroxiredoxin family. BCP/PrxQ subfamily.</text>
</comment>
<evidence type="ECO:0000256" key="5">
    <source>
        <dbReference type="ARBA" id="ARBA00022862"/>
    </source>
</evidence>
<comment type="function">
    <text evidence="1">Thiol-specific peroxidase that catalyzes the reduction of hydrogen peroxide and organic hydroperoxides to water and alcohols, respectively. Plays a role in cell protection against oxidative stress by detoxifying peroxides and as sensor of hydrogen peroxide-mediated signaling events.</text>
</comment>
<evidence type="ECO:0000256" key="7">
    <source>
        <dbReference type="ARBA" id="ARBA00023157"/>
    </source>
</evidence>
<evidence type="ECO:0000256" key="1">
    <source>
        <dbReference type="ARBA" id="ARBA00003330"/>
    </source>
</evidence>
<evidence type="ECO:0000256" key="2">
    <source>
        <dbReference type="ARBA" id="ARBA00011245"/>
    </source>
</evidence>
<dbReference type="AlphaFoldDB" id="A0A7X5UMV3"/>
<evidence type="ECO:0000256" key="12">
    <source>
        <dbReference type="ARBA" id="ARBA00049091"/>
    </source>
</evidence>
<keyword evidence="4 16" id="KW-0575">Peroxidase</keyword>
<comment type="subunit">
    <text evidence="2">Monomer.</text>
</comment>
<keyword evidence="17" id="KW-1185">Reference proteome</keyword>
<evidence type="ECO:0000256" key="13">
    <source>
        <dbReference type="PIRSR" id="PIRSR000239-1"/>
    </source>
</evidence>
<dbReference type="PANTHER" id="PTHR42801">
    <property type="entry name" value="THIOREDOXIN-DEPENDENT PEROXIDE REDUCTASE"/>
    <property type="match status" value="1"/>
</dbReference>
<evidence type="ECO:0000256" key="11">
    <source>
        <dbReference type="ARBA" id="ARBA00041373"/>
    </source>
</evidence>
<dbReference type="FunFam" id="3.40.30.10:FF:000007">
    <property type="entry name" value="Thioredoxin-dependent thiol peroxidase"/>
    <property type="match status" value="1"/>
</dbReference>
<proteinExistence type="inferred from homology"/>
<dbReference type="InterPro" id="IPR036249">
    <property type="entry name" value="Thioredoxin-like_sf"/>
</dbReference>
<keyword evidence="5" id="KW-0049">Antioxidant</keyword>
<dbReference type="PANTHER" id="PTHR42801:SF4">
    <property type="entry name" value="AHPC_TSA FAMILY PROTEIN"/>
    <property type="match status" value="1"/>
</dbReference>
<dbReference type="RefSeq" id="WP_167167582.1">
    <property type="nucleotide sequence ID" value="NZ_JAAOYM010000001.1"/>
</dbReference>
<dbReference type="GO" id="GO:0008379">
    <property type="term" value="F:thioredoxin peroxidase activity"/>
    <property type="evidence" value="ECO:0007669"/>
    <property type="project" value="TreeGrafter"/>
</dbReference>
<dbReference type="EC" id="1.11.1.24" evidence="3"/>
<evidence type="ECO:0000256" key="9">
    <source>
        <dbReference type="ARBA" id="ARBA00032824"/>
    </source>
</evidence>
<dbReference type="PIRSF" id="PIRSF000239">
    <property type="entry name" value="AHPC"/>
    <property type="match status" value="1"/>
</dbReference>
<comment type="caution">
    <text evidence="16">The sequence shown here is derived from an EMBL/GenBank/DDBJ whole genome shotgun (WGS) entry which is preliminary data.</text>
</comment>
<evidence type="ECO:0000256" key="3">
    <source>
        <dbReference type="ARBA" id="ARBA00013017"/>
    </source>
</evidence>
<accession>A0A7X5UMV3</accession>
<reference evidence="16 17" key="1">
    <citation type="submission" date="2020-03" db="EMBL/GenBank/DDBJ databases">
        <title>Sequencing the genomes of 1000 actinobacteria strains.</title>
        <authorList>
            <person name="Klenk H.-P."/>
        </authorList>
    </citation>
    <scope>NUCLEOTIDE SEQUENCE [LARGE SCALE GENOMIC DNA]</scope>
    <source>
        <strain evidence="16 17">DSM 45685</strain>
    </source>
</reference>
<dbReference type="GO" id="GO:0005737">
    <property type="term" value="C:cytoplasm"/>
    <property type="evidence" value="ECO:0007669"/>
    <property type="project" value="TreeGrafter"/>
</dbReference>
<dbReference type="CDD" id="cd03017">
    <property type="entry name" value="PRX_BCP"/>
    <property type="match status" value="1"/>
</dbReference>
<evidence type="ECO:0000259" key="15">
    <source>
        <dbReference type="PROSITE" id="PS51352"/>
    </source>
</evidence>
<dbReference type="GO" id="GO:0045454">
    <property type="term" value="P:cell redox homeostasis"/>
    <property type="evidence" value="ECO:0007669"/>
    <property type="project" value="TreeGrafter"/>
</dbReference>
<feature type="active site" description="Cysteine sulfenic acid (-SOH) intermediate; for peroxidase activity" evidence="13">
    <location>
        <position position="49"/>
    </location>
</feature>
<evidence type="ECO:0000313" key="17">
    <source>
        <dbReference type="Proteomes" id="UP000545493"/>
    </source>
</evidence>